<keyword evidence="3" id="KW-1185">Reference proteome</keyword>
<evidence type="ECO:0000313" key="2">
    <source>
        <dbReference type="EMBL" id="MCC2617211.1"/>
    </source>
</evidence>
<comment type="caution">
    <text evidence="2">The sequence shown here is derived from an EMBL/GenBank/DDBJ whole genome shotgun (WGS) entry which is preliminary data.</text>
</comment>
<feature type="transmembrane region" description="Helical" evidence="1">
    <location>
        <begin position="44"/>
        <end position="60"/>
    </location>
</feature>
<sequence length="61" mass="6868">MQHSLWLALALVLIIEGLGPLLFPRRWQHFMAELARQDAHSLRTLGGVLVTVGVVSLYFLL</sequence>
<gene>
    <name evidence="2" type="ORF">LJ739_13235</name>
</gene>
<feature type="transmembrane region" description="Helical" evidence="1">
    <location>
        <begin position="6"/>
        <end position="23"/>
    </location>
</feature>
<dbReference type="Proteomes" id="UP001520878">
    <property type="component" value="Unassembled WGS sequence"/>
</dbReference>
<evidence type="ECO:0000313" key="3">
    <source>
        <dbReference type="Proteomes" id="UP001520878"/>
    </source>
</evidence>
<keyword evidence="1" id="KW-0472">Membrane</keyword>
<organism evidence="2 3">
    <name type="scientific">Fluctibacter halophilus</name>
    <dbReference type="NCBI Taxonomy" id="226011"/>
    <lineage>
        <taxon>Bacteria</taxon>
        <taxon>Pseudomonadati</taxon>
        <taxon>Pseudomonadota</taxon>
        <taxon>Gammaproteobacteria</taxon>
        <taxon>Alteromonadales</taxon>
        <taxon>Alteromonadaceae</taxon>
        <taxon>Fluctibacter</taxon>
    </lineage>
</organism>
<dbReference type="RefSeq" id="WP_229161171.1">
    <property type="nucleotide sequence ID" value="NZ_JAJEWP010000003.1"/>
</dbReference>
<keyword evidence="1" id="KW-0812">Transmembrane</keyword>
<keyword evidence="1" id="KW-1133">Transmembrane helix</keyword>
<dbReference type="Pfam" id="PF09838">
    <property type="entry name" value="DUF2065"/>
    <property type="match status" value="1"/>
</dbReference>
<proteinExistence type="predicted"/>
<dbReference type="InterPro" id="IPR019201">
    <property type="entry name" value="DUF2065"/>
</dbReference>
<dbReference type="EMBL" id="JAJEWP010000003">
    <property type="protein sequence ID" value="MCC2617211.1"/>
    <property type="molecule type" value="Genomic_DNA"/>
</dbReference>
<accession>A0ABS8GAW5</accession>
<name>A0ABS8GAW5_9ALTE</name>
<evidence type="ECO:0000256" key="1">
    <source>
        <dbReference type="SAM" id="Phobius"/>
    </source>
</evidence>
<dbReference type="PANTHER" id="PTHR38602:SF1">
    <property type="entry name" value="INNER MEMBRANE PROTEIN"/>
    <property type="match status" value="1"/>
</dbReference>
<protein>
    <submittedName>
        <fullName evidence="2">DUF2065 domain-containing protein</fullName>
    </submittedName>
</protein>
<dbReference type="PANTHER" id="PTHR38602">
    <property type="entry name" value="INNER MEMBRANE PROTEIN-RELATED"/>
    <property type="match status" value="1"/>
</dbReference>
<reference evidence="2 3" key="1">
    <citation type="submission" date="2021-10" db="EMBL/GenBank/DDBJ databases">
        <title>Draft genome of Aestuariibacter halophilus JC2043.</title>
        <authorList>
            <person name="Emsley S.A."/>
            <person name="Pfannmuller K.M."/>
            <person name="Ushijima B."/>
            <person name="Saw J.H."/>
            <person name="Videau P."/>
        </authorList>
    </citation>
    <scope>NUCLEOTIDE SEQUENCE [LARGE SCALE GENOMIC DNA]</scope>
    <source>
        <strain evidence="2 3">JC2043</strain>
    </source>
</reference>